<dbReference type="Gene3D" id="1.10.287.1060">
    <property type="entry name" value="ESAT-6-like"/>
    <property type="match status" value="1"/>
</dbReference>
<keyword evidence="3" id="KW-1185">Reference proteome</keyword>
<organism evidence="2 3">
    <name type="scientific">Nocardia amikacinitolerans</name>
    <dbReference type="NCBI Taxonomy" id="756689"/>
    <lineage>
        <taxon>Bacteria</taxon>
        <taxon>Bacillati</taxon>
        <taxon>Actinomycetota</taxon>
        <taxon>Actinomycetes</taxon>
        <taxon>Mycobacteriales</taxon>
        <taxon>Nocardiaceae</taxon>
        <taxon>Nocardia</taxon>
    </lineage>
</organism>
<evidence type="ECO:0000313" key="2">
    <source>
        <dbReference type="EMBL" id="SNY89849.1"/>
    </source>
</evidence>
<gene>
    <name evidence="2" type="ORF">SAMN04244553_0166</name>
</gene>
<reference evidence="2 3" key="1">
    <citation type="submission" date="2017-09" db="EMBL/GenBank/DDBJ databases">
        <authorList>
            <person name="Ehlers B."/>
            <person name="Leendertz F.H."/>
        </authorList>
    </citation>
    <scope>NUCLEOTIDE SEQUENCE [LARGE SCALE GENOMIC DNA]</scope>
    <source>
        <strain evidence="2 3">DSM 45537</strain>
    </source>
</reference>
<proteinExistence type="predicted"/>
<evidence type="ECO:0000256" key="1">
    <source>
        <dbReference type="SAM" id="MobiDB-lite"/>
    </source>
</evidence>
<dbReference type="Proteomes" id="UP000219565">
    <property type="component" value="Unassembled WGS sequence"/>
</dbReference>
<dbReference type="EMBL" id="OBEG01000010">
    <property type="protein sequence ID" value="SNY89849.1"/>
    <property type="molecule type" value="Genomic_DNA"/>
</dbReference>
<dbReference type="InterPro" id="IPR036689">
    <property type="entry name" value="ESAT-6-like_sf"/>
</dbReference>
<feature type="compositionally biased region" description="Basic and acidic residues" evidence="1">
    <location>
        <begin position="67"/>
        <end position="76"/>
    </location>
</feature>
<evidence type="ECO:0000313" key="3">
    <source>
        <dbReference type="Proteomes" id="UP000219565"/>
    </source>
</evidence>
<dbReference type="SUPFAM" id="SSF140453">
    <property type="entry name" value="EsxAB dimer-like"/>
    <property type="match status" value="1"/>
</dbReference>
<dbReference type="InterPro" id="IPR010310">
    <property type="entry name" value="T7SS_ESAT-6-like"/>
</dbReference>
<sequence>MRGIHNSLVAAAGDIDRAHEDLHASWRGQAASSLMSIWRTEYEALTPFLGRLDELADKLTLAADTFQRQDESRGSEIEQATDAMPES</sequence>
<name>A0A285LY39_9NOCA</name>
<protein>
    <submittedName>
        <fullName evidence="2">Proteins of 100 residues with WXG</fullName>
    </submittedName>
</protein>
<feature type="region of interest" description="Disordered" evidence="1">
    <location>
        <begin position="67"/>
        <end position="87"/>
    </location>
</feature>
<accession>A0A285LY39</accession>
<dbReference type="Pfam" id="PF06013">
    <property type="entry name" value="WXG100"/>
    <property type="match status" value="1"/>
</dbReference>
<dbReference type="AlphaFoldDB" id="A0A285LY39"/>